<dbReference type="Gene3D" id="3.30.540.10">
    <property type="entry name" value="Fructose-1,6-Bisphosphatase, subunit A, domain 1"/>
    <property type="match status" value="1"/>
</dbReference>
<comment type="caution">
    <text evidence="2">The sequence shown here is derived from an EMBL/GenBank/DDBJ whole genome shotgun (WGS) entry which is preliminary data.</text>
</comment>
<feature type="region of interest" description="Disordered" evidence="1">
    <location>
        <begin position="29"/>
        <end position="51"/>
    </location>
</feature>
<organism evidence="2 3">
    <name type="scientific">Frieseomelitta varia</name>
    <dbReference type="NCBI Taxonomy" id="561572"/>
    <lineage>
        <taxon>Eukaryota</taxon>
        <taxon>Metazoa</taxon>
        <taxon>Ecdysozoa</taxon>
        <taxon>Arthropoda</taxon>
        <taxon>Hexapoda</taxon>
        <taxon>Insecta</taxon>
        <taxon>Pterygota</taxon>
        <taxon>Neoptera</taxon>
        <taxon>Endopterygota</taxon>
        <taxon>Hymenoptera</taxon>
        <taxon>Apocrita</taxon>
        <taxon>Aculeata</taxon>
        <taxon>Apoidea</taxon>
        <taxon>Anthophila</taxon>
        <taxon>Apidae</taxon>
        <taxon>Frieseomelitta</taxon>
    </lineage>
</organism>
<protein>
    <submittedName>
        <fullName evidence="2">Uncharacterized protein</fullName>
    </submittedName>
</protein>
<gene>
    <name evidence="2" type="ORF">E2986_12306</name>
</gene>
<sequence length="151" mass="17783">MKIKWDRTIKSSLRVCILFRLEHYLPDSHRHAKKKKEPKVGQGSDSQPDRNKKYAVLLHPTQYLLIRFHVKDLVFTVHRENLEEMARYAEDVYYDFAIKLTHDAAQILKAAINGAKKVDEKLGNWDLVTEYDRKIEDVVIGQLKAKFPNHR</sequence>
<evidence type="ECO:0000256" key="1">
    <source>
        <dbReference type="SAM" id="MobiDB-lite"/>
    </source>
</evidence>
<dbReference type="SUPFAM" id="SSF56655">
    <property type="entry name" value="Carbohydrate phosphatase"/>
    <property type="match status" value="1"/>
</dbReference>
<proteinExistence type="predicted"/>
<dbReference type="AlphaFoldDB" id="A0A833RPN5"/>
<keyword evidence="3" id="KW-1185">Reference proteome</keyword>
<evidence type="ECO:0000313" key="2">
    <source>
        <dbReference type="EMBL" id="KAF3424163.1"/>
    </source>
</evidence>
<accession>A0A833RPN5</accession>
<dbReference type="EMBL" id="WNWW01000489">
    <property type="protein sequence ID" value="KAF3424163.1"/>
    <property type="molecule type" value="Genomic_DNA"/>
</dbReference>
<evidence type="ECO:0000313" key="3">
    <source>
        <dbReference type="Proteomes" id="UP000655588"/>
    </source>
</evidence>
<dbReference type="Proteomes" id="UP000655588">
    <property type="component" value="Unassembled WGS sequence"/>
</dbReference>
<reference evidence="2" key="1">
    <citation type="submission" date="2019-11" db="EMBL/GenBank/DDBJ databases">
        <title>The nuclear and mitochondrial genomes of Frieseomelitta varia - a highly eusocial stingless bee (Meliponini) with a permanently sterile worker caste.</title>
        <authorList>
            <person name="Freitas F.C.P."/>
            <person name="Lourenco A.P."/>
            <person name="Nunes F.M.F."/>
            <person name="Paschoal A.R."/>
            <person name="Abreu F.C.P."/>
            <person name="Barbin F.O."/>
            <person name="Bataglia L."/>
            <person name="Cardoso-Junior C.A.M."/>
            <person name="Cervoni M.S."/>
            <person name="Silva S.R."/>
            <person name="Dalarmi F."/>
            <person name="Del Lama M.A."/>
            <person name="Depintor T.S."/>
            <person name="Ferreira K.M."/>
            <person name="Goria P.S."/>
            <person name="Jaskot M.C."/>
            <person name="Lago D.C."/>
            <person name="Luna-Lucena D."/>
            <person name="Moda L.M."/>
            <person name="Nascimento L."/>
            <person name="Pedrino M."/>
            <person name="Rabico F.O."/>
            <person name="Sanches F.C."/>
            <person name="Santos D.E."/>
            <person name="Santos C.G."/>
            <person name="Vieira J."/>
            <person name="Lopes T.F."/>
            <person name="Barchuk A.R."/>
            <person name="Hartfelder K."/>
            <person name="Simoes Z.L.P."/>
            <person name="Bitondi M.M.G."/>
            <person name="Pinheiro D.G."/>
        </authorList>
    </citation>
    <scope>NUCLEOTIDE SEQUENCE</scope>
    <source>
        <strain evidence="2">USP_RPSP 00005682</strain>
        <tissue evidence="2">Whole individual</tissue>
    </source>
</reference>
<name>A0A833RPN5_9HYME</name>